<keyword evidence="2" id="KW-1185">Reference proteome</keyword>
<dbReference type="EMBL" id="UZAL01033555">
    <property type="protein sequence ID" value="VDP63629.1"/>
    <property type="molecule type" value="Genomic_DNA"/>
</dbReference>
<reference evidence="1 2" key="1">
    <citation type="submission" date="2018-11" db="EMBL/GenBank/DDBJ databases">
        <authorList>
            <consortium name="Pathogen Informatics"/>
        </authorList>
    </citation>
    <scope>NUCLEOTIDE SEQUENCE [LARGE SCALE GENOMIC DNA]</scope>
    <source>
        <strain>Denwood</strain>
        <strain evidence="2">Zambia</strain>
    </source>
</reference>
<name>A0A3P8J4C8_9TREM</name>
<protein>
    <submittedName>
        <fullName evidence="1">Uncharacterized protein</fullName>
    </submittedName>
</protein>
<proteinExistence type="predicted"/>
<evidence type="ECO:0000313" key="1">
    <source>
        <dbReference type="EMBL" id="VDP63629.1"/>
    </source>
</evidence>
<sequence length="37" mass="4144">MNNLTSLFSTLFGTSPYAVRKSIILFATNDVVYKPFS</sequence>
<dbReference type="Proteomes" id="UP000269396">
    <property type="component" value="Unassembled WGS sequence"/>
</dbReference>
<organism evidence="1 2">
    <name type="scientific">Schistosoma mattheei</name>
    <dbReference type="NCBI Taxonomy" id="31246"/>
    <lineage>
        <taxon>Eukaryota</taxon>
        <taxon>Metazoa</taxon>
        <taxon>Spiralia</taxon>
        <taxon>Lophotrochozoa</taxon>
        <taxon>Platyhelminthes</taxon>
        <taxon>Trematoda</taxon>
        <taxon>Digenea</taxon>
        <taxon>Strigeidida</taxon>
        <taxon>Schistosomatoidea</taxon>
        <taxon>Schistosomatidae</taxon>
        <taxon>Schistosoma</taxon>
    </lineage>
</organism>
<gene>
    <name evidence="1" type="ORF">SMTD_LOCUS13485</name>
</gene>
<evidence type="ECO:0000313" key="2">
    <source>
        <dbReference type="Proteomes" id="UP000269396"/>
    </source>
</evidence>
<dbReference type="AlphaFoldDB" id="A0A3P8J4C8"/>
<accession>A0A3P8J4C8</accession>